<evidence type="ECO:0000313" key="2">
    <source>
        <dbReference type="Proteomes" id="UP000825935"/>
    </source>
</evidence>
<dbReference type="Proteomes" id="UP000825935">
    <property type="component" value="Chromosome 36"/>
</dbReference>
<proteinExistence type="predicted"/>
<dbReference type="EMBL" id="CM035441">
    <property type="protein sequence ID" value="KAH7280705.1"/>
    <property type="molecule type" value="Genomic_DNA"/>
</dbReference>
<accession>A0A8T2QAQ1</accession>
<comment type="caution">
    <text evidence="1">The sequence shown here is derived from an EMBL/GenBank/DDBJ whole genome shotgun (WGS) entry which is preliminary data.</text>
</comment>
<organism evidence="1 2">
    <name type="scientific">Ceratopteris richardii</name>
    <name type="common">Triangle waterfern</name>
    <dbReference type="NCBI Taxonomy" id="49495"/>
    <lineage>
        <taxon>Eukaryota</taxon>
        <taxon>Viridiplantae</taxon>
        <taxon>Streptophyta</taxon>
        <taxon>Embryophyta</taxon>
        <taxon>Tracheophyta</taxon>
        <taxon>Polypodiopsida</taxon>
        <taxon>Polypodiidae</taxon>
        <taxon>Polypodiales</taxon>
        <taxon>Pteridineae</taxon>
        <taxon>Pteridaceae</taxon>
        <taxon>Parkerioideae</taxon>
        <taxon>Ceratopteris</taxon>
    </lineage>
</organism>
<dbReference type="AlphaFoldDB" id="A0A8T2QAQ1"/>
<keyword evidence="2" id="KW-1185">Reference proteome</keyword>
<evidence type="ECO:0000313" key="1">
    <source>
        <dbReference type="EMBL" id="KAH7280705.1"/>
    </source>
</evidence>
<reference evidence="1" key="1">
    <citation type="submission" date="2021-08" db="EMBL/GenBank/DDBJ databases">
        <title>WGS assembly of Ceratopteris richardii.</title>
        <authorList>
            <person name="Marchant D.B."/>
            <person name="Chen G."/>
            <person name="Jenkins J."/>
            <person name="Shu S."/>
            <person name="Leebens-Mack J."/>
            <person name="Grimwood J."/>
            <person name="Schmutz J."/>
            <person name="Soltis P."/>
            <person name="Soltis D."/>
            <person name="Chen Z.-H."/>
        </authorList>
    </citation>
    <scope>NUCLEOTIDE SEQUENCE</scope>
    <source>
        <strain evidence="1">Whitten #5841</strain>
        <tissue evidence="1">Leaf</tissue>
    </source>
</reference>
<gene>
    <name evidence="1" type="ORF">KP509_36G010300</name>
</gene>
<name>A0A8T2QAQ1_CERRI</name>
<sequence>MNSTPVKKQSSITRTSVDVVDKSGKCKWSHSSPDFVENDEKKFLDGTITKLFQPAASHEKGRKNQCDILS</sequence>
<protein>
    <submittedName>
        <fullName evidence="1">Uncharacterized protein</fullName>
    </submittedName>
</protein>